<evidence type="ECO:0000259" key="1">
    <source>
        <dbReference type="Pfam" id="PF01850"/>
    </source>
</evidence>
<evidence type="ECO:0000313" key="2">
    <source>
        <dbReference type="EMBL" id="OIP04055.1"/>
    </source>
</evidence>
<dbReference type="AlphaFoldDB" id="A0A1J5B9L9"/>
<evidence type="ECO:0000313" key="3">
    <source>
        <dbReference type="Proteomes" id="UP000183605"/>
    </source>
</evidence>
<dbReference type="InterPro" id="IPR029060">
    <property type="entry name" value="PIN-like_dom_sf"/>
</dbReference>
<dbReference type="EMBL" id="MNXQ01000015">
    <property type="protein sequence ID" value="OIP04055.1"/>
    <property type="molecule type" value="Genomic_DNA"/>
</dbReference>
<reference evidence="2 3" key="1">
    <citation type="journal article" date="2016" name="Environ. Microbiol.">
        <title>Genomic resolution of a cold subsurface aquifer community provides metabolic insights for novel microbes adapted to high CO concentrations.</title>
        <authorList>
            <person name="Probst A.J."/>
            <person name="Castelle C.J."/>
            <person name="Singh A."/>
            <person name="Brown C.T."/>
            <person name="Anantharaman K."/>
            <person name="Sharon I."/>
            <person name="Hug L.A."/>
            <person name="Burstein D."/>
            <person name="Emerson J.B."/>
            <person name="Thomas B.C."/>
            <person name="Banfield J.F."/>
        </authorList>
    </citation>
    <scope>NUCLEOTIDE SEQUENCE [LARGE SCALE GENOMIC DNA]</scope>
    <source>
        <strain evidence="2">CG2_30_44_31</strain>
    </source>
</reference>
<name>A0A1J5B9L9_9BACT</name>
<organism evidence="2 3">
    <name type="scientific">Candidatus Beckwithbacteria bacterium CG2_30_44_31</name>
    <dbReference type="NCBI Taxonomy" id="1805035"/>
    <lineage>
        <taxon>Bacteria</taxon>
        <taxon>Candidatus Beckwithiibacteriota</taxon>
    </lineage>
</organism>
<sequence length="134" mass="15916">MNKLYLDTNVILDFIVRQQGENFIKAKKIFKQIEAEKTEVQLSILVINEAIWTIERVYKIKRTEYLQGLIDLFSLKSIKTLEIKKKDLFAIFKILWQKNVSFVDAYLFFLSQDQGQIISFDKDFIKLNAKIYQP</sequence>
<dbReference type="PANTHER" id="PTHR38826:SF5">
    <property type="entry name" value="RIBONUCLEASE VAPC13"/>
    <property type="match status" value="1"/>
</dbReference>
<comment type="caution">
    <text evidence="2">The sequence shown here is derived from an EMBL/GenBank/DDBJ whole genome shotgun (WGS) entry which is preliminary data.</text>
</comment>
<protein>
    <recommendedName>
        <fullName evidence="1">PIN domain-containing protein</fullName>
    </recommendedName>
</protein>
<accession>A0A1J5B9L9</accession>
<gene>
    <name evidence="2" type="ORF">AUK18_00765</name>
</gene>
<dbReference type="InterPro" id="IPR052106">
    <property type="entry name" value="PINc/VapC_TA"/>
</dbReference>
<feature type="domain" description="PIN" evidence="1">
    <location>
        <begin position="5"/>
        <end position="128"/>
    </location>
</feature>
<dbReference type="Gene3D" id="3.40.50.1010">
    <property type="entry name" value="5'-nuclease"/>
    <property type="match status" value="1"/>
</dbReference>
<proteinExistence type="predicted"/>
<dbReference type="Pfam" id="PF01850">
    <property type="entry name" value="PIN"/>
    <property type="match status" value="1"/>
</dbReference>
<dbReference type="PANTHER" id="PTHR38826">
    <property type="entry name" value="RIBONUCLEASE VAPC13"/>
    <property type="match status" value="1"/>
</dbReference>
<dbReference type="SUPFAM" id="SSF88723">
    <property type="entry name" value="PIN domain-like"/>
    <property type="match status" value="1"/>
</dbReference>
<dbReference type="Proteomes" id="UP000183605">
    <property type="component" value="Unassembled WGS sequence"/>
</dbReference>
<dbReference type="InterPro" id="IPR002716">
    <property type="entry name" value="PIN_dom"/>
</dbReference>